<evidence type="ECO:0000313" key="1">
    <source>
        <dbReference type="EMBL" id="MBF0969494.1"/>
    </source>
</evidence>
<sequence length="194" mass="22339">MNNWNKLRDLAYQTAKDHGFHDGDESVQHYLCLVITELAEAVEADRKCRRARVNMYEKESTTPQVQQHVDKHKEFCFKMFIKDTVEDELADATIRLLDLAGMIGLDLNAKIPQMINVCNSVNDGLGTEYTDSTLTEHIYQIIRELTRIDPKDAIICALGEIVTLTEFLEIDLAKHIELKMEYNNGRSHKHGKKY</sequence>
<organism evidence="1 2">
    <name type="scientific">Alloprevotella tannerae</name>
    <dbReference type="NCBI Taxonomy" id="76122"/>
    <lineage>
        <taxon>Bacteria</taxon>
        <taxon>Pseudomonadati</taxon>
        <taxon>Bacteroidota</taxon>
        <taxon>Bacteroidia</taxon>
        <taxon>Bacteroidales</taxon>
        <taxon>Prevotellaceae</taxon>
        <taxon>Alloprevotella</taxon>
    </lineage>
</organism>
<accession>A0A929RWQ6</accession>
<dbReference type="AlphaFoldDB" id="A0A929RWQ6"/>
<dbReference type="Proteomes" id="UP000704068">
    <property type="component" value="Unassembled WGS sequence"/>
</dbReference>
<dbReference type="Gene3D" id="1.10.287.1080">
    <property type="entry name" value="MazG-like"/>
    <property type="match status" value="1"/>
</dbReference>
<comment type="caution">
    <text evidence="1">The sequence shown here is derived from an EMBL/GenBank/DDBJ whole genome shotgun (WGS) entry which is preliminary data.</text>
</comment>
<evidence type="ECO:0000313" key="2">
    <source>
        <dbReference type="Proteomes" id="UP000704068"/>
    </source>
</evidence>
<protein>
    <recommendedName>
        <fullName evidence="3">NTP pyrophosphohydrolase MazG putative catalytic core domain-containing protein</fullName>
    </recommendedName>
</protein>
<name>A0A929RWQ6_9BACT</name>
<dbReference type="EMBL" id="JABZGR010000001">
    <property type="protein sequence ID" value="MBF0969494.1"/>
    <property type="molecule type" value="Genomic_DNA"/>
</dbReference>
<evidence type="ECO:0008006" key="3">
    <source>
        <dbReference type="Google" id="ProtNLM"/>
    </source>
</evidence>
<proteinExistence type="predicted"/>
<dbReference type="RefSeq" id="WP_303762433.1">
    <property type="nucleotide sequence ID" value="NZ_JABZGR010000001.1"/>
</dbReference>
<reference evidence="1" key="1">
    <citation type="submission" date="2020-04" db="EMBL/GenBank/DDBJ databases">
        <title>Deep metagenomics examines the oral microbiome during advanced dental caries in children, revealing novel taxa and co-occurrences with host molecules.</title>
        <authorList>
            <person name="Baker J.L."/>
            <person name="Morton J.T."/>
            <person name="Dinis M."/>
            <person name="Alvarez R."/>
            <person name="Tran N.C."/>
            <person name="Knight R."/>
            <person name="Edlund A."/>
        </authorList>
    </citation>
    <scope>NUCLEOTIDE SEQUENCE</scope>
    <source>
        <strain evidence="1">JCVI_34_bin.1</strain>
    </source>
</reference>
<gene>
    <name evidence="1" type="ORF">HXK21_00415</name>
</gene>